<keyword evidence="1" id="KW-0560">Oxidoreductase</keyword>
<dbReference type="AlphaFoldDB" id="A0A1W1U9K5"/>
<organism evidence="4 5">
    <name type="scientific">Deinococcus hopiensis KR-140</name>
    <dbReference type="NCBI Taxonomy" id="695939"/>
    <lineage>
        <taxon>Bacteria</taxon>
        <taxon>Thermotogati</taxon>
        <taxon>Deinococcota</taxon>
        <taxon>Deinococci</taxon>
        <taxon>Deinococcales</taxon>
        <taxon>Deinococcaceae</taxon>
        <taxon>Deinococcus</taxon>
    </lineage>
</organism>
<dbReference type="SUPFAM" id="SSF51735">
    <property type="entry name" value="NAD(P)-binding Rossmann-fold domains"/>
    <property type="match status" value="1"/>
</dbReference>
<dbReference type="InterPro" id="IPR050425">
    <property type="entry name" value="NAD(P)_dehydrat-like"/>
</dbReference>
<feature type="domain" description="NAD-dependent epimerase/dehydratase" evidence="3">
    <location>
        <begin position="8"/>
        <end position="252"/>
    </location>
</feature>
<dbReference type="Gene3D" id="3.40.50.720">
    <property type="entry name" value="NAD(P)-binding Rossmann-like Domain"/>
    <property type="match status" value="1"/>
</dbReference>
<name>A0A1W1U9K5_9DEIO</name>
<sequence>MFETQQQVMVTGASGYLASWVVEDLLRHGHTVHGTVRHLKDKGKTQHLIDLAKRYPQRLKLFEADLVKEGSFDDAMKGCSVVIHTASPYFLEKPKDVEQQLIKPALQGTQNVLASVNRTETVQRVVLTSSIAALYNDACDVKGRVGHLVQEDDVNPNTHSQHNPYAYSKTMAERAAWEVCRQQGRWDLVSIHPGAMFGPSMSKRSDATSVTMMTQFLSGSYSKGVPRLWLGFVDVRDVASAHVRAATQPRARGRYIIVAQSLRLLEIAQLMKVREFGLEDRLPRSEMPKILMWLVGPLVGMQRNYISRNVNHPIQYDGKRVQAELSLRYRELGETVNDHIRQLVNDGLVSAR</sequence>
<evidence type="ECO:0000256" key="2">
    <source>
        <dbReference type="ARBA" id="ARBA00023445"/>
    </source>
</evidence>
<dbReference type="EMBL" id="FWWU01000001">
    <property type="protein sequence ID" value="SMB77722.1"/>
    <property type="molecule type" value="Genomic_DNA"/>
</dbReference>
<evidence type="ECO:0000313" key="4">
    <source>
        <dbReference type="EMBL" id="SMB77722.1"/>
    </source>
</evidence>
<dbReference type="InterPro" id="IPR001509">
    <property type="entry name" value="Epimerase_deHydtase"/>
</dbReference>
<dbReference type="Pfam" id="PF01370">
    <property type="entry name" value="Epimerase"/>
    <property type="match status" value="1"/>
</dbReference>
<reference evidence="4 5" key="1">
    <citation type="submission" date="2017-04" db="EMBL/GenBank/DDBJ databases">
        <authorList>
            <person name="Afonso C.L."/>
            <person name="Miller P.J."/>
            <person name="Scott M.A."/>
            <person name="Spackman E."/>
            <person name="Goraichik I."/>
            <person name="Dimitrov K.M."/>
            <person name="Suarez D.L."/>
            <person name="Swayne D.E."/>
        </authorList>
    </citation>
    <scope>NUCLEOTIDE SEQUENCE [LARGE SCALE GENOMIC DNA]</scope>
    <source>
        <strain evidence="4 5">KR-140</strain>
    </source>
</reference>
<accession>A0A1W1U9K5</accession>
<dbReference type="InterPro" id="IPR036291">
    <property type="entry name" value="NAD(P)-bd_dom_sf"/>
</dbReference>
<dbReference type="FunFam" id="3.40.50.720:FF:000336">
    <property type="entry name" value="Aldehyde reductase"/>
    <property type="match status" value="1"/>
</dbReference>
<comment type="similarity">
    <text evidence="2">Belongs to the NAD(P)-dependent epimerase/dehydratase family. Dihydroflavonol-4-reductase subfamily.</text>
</comment>
<dbReference type="RefSeq" id="WP_084044942.1">
    <property type="nucleotide sequence ID" value="NZ_FWWU01000001.1"/>
</dbReference>
<dbReference type="GO" id="GO:0016616">
    <property type="term" value="F:oxidoreductase activity, acting on the CH-OH group of donors, NAD or NADP as acceptor"/>
    <property type="evidence" value="ECO:0007669"/>
    <property type="project" value="TreeGrafter"/>
</dbReference>
<evidence type="ECO:0000256" key="1">
    <source>
        <dbReference type="ARBA" id="ARBA00023002"/>
    </source>
</evidence>
<keyword evidence="5" id="KW-1185">Reference proteome</keyword>
<dbReference type="Proteomes" id="UP000192582">
    <property type="component" value="Unassembled WGS sequence"/>
</dbReference>
<dbReference type="PANTHER" id="PTHR10366">
    <property type="entry name" value="NAD DEPENDENT EPIMERASE/DEHYDRATASE"/>
    <property type="match status" value="1"/>
</dbReference>
<proteinExistence type="inferred from homology"/>
<dbReference type="OrthoDB" id="9778052at2"/>
<evidence type="ECO:0000259" key="3">
    <source>
        <dbReference type="Pfam" id="PF01370"/>
    </source>
</evidence>
<dbReference type="STRING" id="695939.SAMN00790413_03879"/>
<dbReference type="PANTHER" id="PTHR10366:SF564">
    <property type="entry name" value="STEROL-4-ALPHA-CARBOXYLATE 3-DEHYDROGENASE, DECARBOXYLATING"/>
    <property type="match status" value="1"/>
</dbReference>
<gene>
    <name evidence="4" type="ORF">SAMN00790413_03879</name>
</gene>
<evidence type="ECO:0000313" key="5">
    <source>
        <dbReference type="Proteomes" id="UP000192582"/>
    </source>
</evidence>
<protein>
    <recommendedName>
        <fullName evidence="3">NAD-dependent epimerase/dehydratase domain-containing protein</fullName>
    </recommendedName>
</protein>